<reference evidence="7 8" key="1">
    <citation type="submission" date="2021-03" db="EMBL/GenBank/DDBJ databases">
        <title>Genomic Encyclopedia of Type Strains, Phase IV (KMG-IV): sequencing the most valuable type-strain genomes for metagenomic binning, comparative biology and taxonomic classification.</title>
        <authorList>
            <person name="Goeker M."/>
        </authorList>
    </citation>
    <scope>NUCLEOTIDE SEQUENCE [LARGE SCALE GENOMIC DNA]</scope>
    <source>
        <strain evidence="7 8">DSM 24950</strain>
    </source>
</reference>
<dbReference type="PANTHER" id="PTHR33931:SF2">
    <property type="entry name" value="HOLIN-LIKE PROTEIN CIDA"/>
    <property type="match status" value="1"/>
</dbReference>
<evidence type="ECO:0000256" key="5">
    <source>
        <dbReference type="ARBA" id="ARBA00023136"/>
    </source>
</evidence>
<feature type="transmembrane region" description="Helical" evidence="6">
    <location>
        <begin position="17"/>
        <end position="34"/>
    </location>
</feature>
<comment type="subcellular location">
    <subcellularLocation>
        <location evidence="1">Cell membrane</location>
        <topology evidence="1">Multi-pass membrane protein</topology>
    </subcellularLocation>
</comment>
<evidence type="ECO:0000313" key="7">
    <source>
        <dbReference type="EMBL" id="MBP1961799.1"/>
    </source>
</evidence>
<dbReference type="InterPro" id="IPR005538">
    <property type="entry name" value="LrgA/CidA"/>
</dbReference>
<dbReference type="EMBL" id="JAGGKV010000002">
    <property type="protein sequence ID" value="MBP1961799.1"/>
    <property type="molecule type" value="Genomic_DNA"/>
</dbReference>
<keyword evidence="8" id="KW-1185">Reference proteome</keyword>
<protein>
    <submittedName>
        <fullName evidence="7">Holin-like protein</fullName>
    </submittedName>
</protein>
<evidence type="ECO:0000256" key="6">
    <source>
        <dbReference type="SAM" id="Phobius"/>
    </source>
</evidence>
<feature type="transmembrane region" description="Helical" evidence="6">
    <location>
        <begin position="99"/>
        <end position="120"/>
    </location>
</feature>
<comment type="caution">
    <text evidence="7">The sequence shown here is derived from an EMBL/GenBank/DDBJ whole genome shotgun (WGS) entry which is preliminary data.</text>
</comment>
<keyword evidence="3 6" id="KW-0812">Transmembrane</keyword>
<gene>
    <name evidence="7" type="ORF">J2Z65_000997</name>
</gene>
<sequence>MLIKTPDEAVLSRKGEVMLGFAILLGFNFIGYVIQMGLHLPLPGNVIGLMLFTAALFAKLVKLEWVEEASSLLTRHMMLFFIPYTVGILLFLPIIGANLVAICGGIVGATAVVLIVTGWISSKLGKEGEKYGG</sequence>
<evidence type="ECO:0000256" key="3">
    <source>
        <dbReference type="ARBA" id="ARBA00022692"/>
    </source>
</evidence>
<keyword evidence="2" id="KW-1003">Cell membrane</keyword>
<proteinExistence type="predicted"/>
<organism evidence="7 8">
    <name type="scientific">Paenibacillus aceris</name>
    <dbReference type="NCBI Taxonomy" id="869555"/>
    <lineage>
        <taxon>Bacteria</taxon>
        <taxon>Bacillati</taxon>
        <taxon>Bacillota</taxon>
        <taxon>Bacilli</taxon>
        <taxon>Bacillales</taxon>
        <taxon>Paenibacillaceae</taxon>
        <taxon>Paenibacillus</taxon>
    </lineage>
</organism>
<feature type="transmembrane region" description="Helical" evidence="6">
    <location>
        <begin position="73"/>
        <end position="93"/>
    </location>
</feature>
<evidence type="ECO:0000256" key="4">
    <source>
        <dbReference type="ARBA" id="ARBA00022989"/>
    </source>
</evidence>
<evidence type="ECO:0000256" key="2">
    <source>
        <dbReference type="ARBA" id="ARBA00022475"/>
    </source>
</evidence>
<dbReference type="RefSeq" id="WP_240159527.1">
    <property type="nucleotide sequence ID" value="NZ_JAAOZR010000006.1"/>
</dbReference>
<dbReference type="Pfam" id="PF03788">
    <property type="entry name" value="LrgA"/>
    <property type="match status" value="1"/>
</dbReference>
<dbReference type="PANTHER" id="PTHR33931">
    <property type="entry name" value="HOLIN-LIKE PROTEIN CIDA-RELATED"/>
    <property type="match status" value="1"/>
</dbReference>
<evidence type="ECO:0000256" key="1">
    <source>
        <dbReference type="ARBA" id="ARBA00004651"/>
    </source>
</evidence>
<evidence type="ECO:0000313" key="8">
    <source>
        <dbReference type="Proteomes" id="UP001519344"/>
    </source>
</evidence>
<accession>A0ABS4HT63</accession>
<keyword evidence="5 6" id="KW-0472">Membrane</keyword>
<keyword evidence="4 6" id="KW-1133">Transmembrane helix</keyword>
<feature type="transmembrane region" description="Helical" evidence="6">
    <location>
        <begin position="40"/>
        <end position="61"/>
    </location>
</feature>
<dbReference type="Proteomes" id="UP001519344">
    <property type="component" value="Unassembled WGS sequence"/>
</dbReference>
<name>A0ABS4HT63_9BACL</name>